<sequence>MSWYQRISRAFSEAPEVPLYSTSRFVLISDCHRGTGDHNDNFLKNQNLYFAALNYYYERGFSYIELGDGDELWENRSFSRIIDIHSNVFWLLREFKNKGRLYMLYGNHDQSKRHCGYCRKHCSTYHASGQADEVPLFPDMCYLQGVILKDMEHGRDLYLTHGHQADFLNSTGSPAARFLVRYLWKPLEALGVSDPTSAARNYSRKKKVEKRLSDWALREQKVLIAGHTHRPMTGSDASPYFNTGSCVHPRCITCIEIQNRRLTLVKWTLRTREDRTLYVARETLGENWDF</sequence>
<evidence type="ECO:0000313" key="7">
    <source>
        <dbReference type="EMBL" id="CUO76492.1"/>
    </source>
</evidence>
<organism evidence="7 8">
    <name type="scientific">Faecalicatena contorta</name>
    <dbReference type="NCBI Taxonomy" id="39482"/>
    <lineage>
        <taxon>Bacteria</taxon>
        <taxon>Bacillati</taxon>
        <taxon>Bacillota</taxon>
        <taxon>Clostridia</taxon>
        <taxon>Lachnospirales</taxon>
        <taxon>Lachnospiraceae</taxon>
        <taxon>Faecalicatena</taxon>
    </lineage>
</organism>
<keyword evidence="4" id="KW-0472">Membrane</keyword>
<dbReference type="Proteomes" id="UP000095544">
    <property type="component" value="Unassembled WGS sequence"/>
</dbReference>
<evidence type="ECO:0000256" key="1">
    <source>
        <dbReference type="ARBA" id="ARBA00022475"/>
    </source>
</evidence>
<dbReference type="InterPro" id="IPR029052">
    <property type="entry name" value="Metallo-depent_PP-like"/>
</dbReference>
<dbReference type="InterPro" id="IPR043461">
    <property type="entry name" value="LpxH-like"/>
</dbReference>
<dbReference type="Pfam" id="PF00149">
    <property type="entry name" value="Metallophos"/>
    <property type="match status" value="1"/>
</dbReference>
<evidence type="ECO:0000256" key="2">
    <source>
        <dbReference type="ARBA" id="ARBA00022519"/>
    </source>
</evidence>
<keyword evidence="1" id="KW-1003">Cell membrane</keyword>
<evidence type="ECO:0000259" key="6">
    <source>
        <dbReference type="Pfam" id="PF00149"/>
    </source>
</evidence>
<dbReference type="EMBL" id="CYZU01000033">
    <property type="protein sequence ID" value="CUO76492.1"/>
    <property type="molecule type" value="Genomic_DNA"/>
</dbReference>
<dbReference type="SUPFAM" id="SSF56300">
    <property type="entry name" value="Metallo-dependent phosphatases"/>
    <property type="match status" value="1"/>
</dbReference>
<dbReference type="PANTHER" id="PTHR34990:SF2">
    <property type="entry name" value="BLL8164 PROTEIN"/>
    <property type="match status" value="1"/>
</dbReference>
<keyword evidence="3" id="KW-0479">Metal-binding</keyword>
<dbReference type="PANTHER" id="PTHR34990">
    <property type="entry name" value="UDP-2,3-DIACYLGLUCOSAMINE HYDROLASE-RELATED"/>
    <property type="match status" value="1"/>
</dbReference>
<dbReference type="GO" id="GO:0009245">
    <property type="term" value="P:lipid A biosynthetic process"/>
    <property type="evidence" value="ECO:0007669"/>
    <property type="project" value="TreeGrafter"/>
</dbReference>
<protein>
    <submittedName>
        <fullName evidence="7">Uncharacterized protein conserved in bacteria</fullName>
    </submittedName>
</protein>
<feature type="domain" description="Calcineurin-like phosphoesterase" evidence="6">
    <location>
        <begin position="24"/>
        <end position="231"/>
    </location>
</feature>
<dbReference type="STRING" id="39482.ERS852491_03230"/>
<dbReference type="InterPro" id="IPR004843">
    <property type="entry name" value="Calcineurin-like_PHP"/>
</dbReference>
<evidence type="ECO:0000256" key="3">
    <source>
        <dbReference type="ARBA" id="ARBA00022723"/>
    </source>
</evidence>
<reference evidence="7 8" key="1">
    <citation type="submission" date="2015-09" db="EMBL/GenBank/DDBJ databases">
        <authorList>
            <consortium name="Pathogen Informatics"/>
        </authorList>
    </citation>
    <scope>NUCLEOTIDE SEQUENCE [LARGE SCALE GENOMIC DNA]</scope>
    <source>
        <strain evidence="7 8">2789STDY5834876</strain>
    </source>
</reference>
<dbReference type="RefSeq" id="WP_055154199.1">
    <property type="nucleotide sequence ID" value="NZ_CYZU01000033.1"/>
</dbReference>
<accession>A0A174HNG3</accession>
<name>A0A174HNG3_9FIRM</name>
<keyword evidence="5" id="KW-0464">Manganese</keyword>
<dbReference type="Gene3D" id="3.60.21.10">
    <property type="match status" value="1"/>
</dbReference>
<dbReference type="OrthoDB" id="9773199at2"/>
<keyword evidence="2" id="KW-0997">Cell inner membrane</keyword>
<proteinExistence type="predicted"/>
<dbReference type="GO" id="GO:0046872">
    <property type="term" value="F:metal ion binding"/>
    <property type="evidence" value="ECO:0007669"/>
    <property type="project" value="UniProtKB-KW"/>
</dbReference>
<evidence type="ECO:0000313" key="8">
    <source>
        <dbReference type="Proteomes" id="UP000095544"/>
    </source>
</evidence>
<dbReference type="GO" id="GO:0008758">
    <property type="term" value="F:UDP-2,3-diacylglucosamine hydrolase activity"/>
    <property type="evidence" value="ECO:0007669"/>
    <property type="project" value="TreeGrafter"/>
</dbReference>
<evidence type="ECO:0000256" key="4">
    <source>
        <dbReference type="ARBA" id="ARBA00023136"/>
    </source>
</evidence>
<gene>
    <name evidence="7" type="ORF">ERS852491_03230</name>
</gene>
<dbReference type="AlphaFoldDB" id="A0A174HNG3"/>
<dbReference type="GO" id="GO:0016020">
    <property type="term" value="C:membrane"/>
    <property type="evidence" value="ECO:0007669"/>
    <property type="project" value="GOC"/>
</dbReference>
<evidence type="ECO:0000256" key="5">
    <source>
        <dbReference type="ARBA" id="ARBA00023211"/>
    </source>
</evidence>